<keyword evidence="3" id="KW-0812">Transmembrane</keyword>
<evidence type="ECO:0000256" key="3">
    <source>
        <dbReference type="ARBA" id="ARBA00022968"/>
    </source>
</evidence>
<protein>
    <recommendedName>
        <fullName evidence="7">Thioredoxin domain-containing protein</fullName>
    </recommendedName>
</protein>
<keyword evidence="6" id="KW-0732">Signal</keyword>
<organism evidence="8 9">
    <name type="scientific">Streptomyces fumanus</name>
    <dbReference type="NCBI Taxonomy" id="67302"/>
    <lineage>
        <taxon>Bacteria</taxon>
        <taxon>Bacillati</taxon>
        <taxon>Actinomycetota</taxon>
        <taxon>Actinomycetes</taxon>
        <taxon>Kitasatosporales</taxon>
        <taxon>Streptomycetaceae</taxon>
        <taxon>Streptomyces</taxon>
    </lineage>
</organism>
<dbReference type="PROSITE" id="PS51257">
    <property type="entry name" value="PROKAR_LIPOPROTEIN"/>
    <property type="match status" value="1"/>
</dbReference>
<name>A0A919A8P3_9ACTN</name>
<dbReference type="InterPro" id="IPR000866">
    <property type="entry name" value="AhpC/TSA"/>
</dbReference>
<dbReference type="PANTHER" id="PTHR42852:SF6">
    <property type="entry name" value="THIOL:DISULFIDE INTERCHANGE PROTEIN DSBE"/>
    <property type="match status" value="1"/>
</dbReference>
<dbReference type="InterPro" id="IPR013766">
    <property type="entry name" value="Thioredoxin_domain"/>
</dbReference>
<dbReference type="GO" id="GO:0017004">
    <property type="term" value="P:cytochrome complex assembly"/>
    <property type="evidence" value="ECO:0007669"/>
    <property type="project" value="UniProtKB-KW"/>
</dbReference>
<dbReference type="AlphaFoldDB" id="A0A919A8P3"/>
<dbReference type="EMBL" id="BNBI01000002">
    <property type="protein sequence ID" value="GHE91466.1"/>
    <property type="molecule type" value="Genomic_DNA"/>
</dbReference>
<evidence type="ECO:0000256" key="1">
    <source>
        <dbReference type="ARBA" id="ARBA00004196"/>
    </source>
</evidence>
<keyword evidence="2" id="KW-0201">Cytochrome c-type biogenesis</keyword>
<evidence type="ECO:0000313" key="9">
    <source>
        <dbReference type="Proteomes" id="UP000630718"/>
    </source>
</evidence>
<accession>A0A919A8P3</accession>
<sequence length="186" mass="19664">MKTLRASTAAVLLLAVLVGCSASPGPEDESRGAAPLKSYAPADRVAMPELSGESVDGDRVSLKGLRGKVVVVNAWASWCGPCRAEAPGLSRVHEELYDKGLRVMGVNADTSVGAARAFEKETRLAYPSLHDPRGRQLLRLPKGLVNLAAYPFTIVVDPEGRIAAARIGAIGEAELKRVVRPLLPSS</sequence>
<dbReference type="InterPro" id="IPR050553">
    <property type="entry name" value="Thioredoxin_ResA/DsbE_sf"/>
</dbReference>
<comment type="caution">
    <text evidence="8">The sequence shown here is derived from an EMBL/GenBank/DDBJ whole genome shotgun (WGS) entry which is preliminary data.</text>
</comment>
<evidence type="ECO:0000259" key="7">
    <source>
        <dbReference type="PROSITE" id="PS51352"/>
    </source>
</evidence>
<dbReference type="Gene3D" id="3.40.30.10">
    <property type="entry name" value="Glutaredoxin"/>
    <property type="match status" value="1"/>
</dbReference>
<dbReference type="GO" id="GO:0016209">
    <property type="term" value="F:antioxidant activity"/>
    <property type="evidence" value="ECO:0007669"/>
    <property type="project" value="InterPro"/>
</dbReference>
<keyword evidence="5" id="KW-0676">Redox-active center</keyword>
<reference evidence="8" key="2">
    <citation type="submission" date="2020-09" db="EMBL/GenBank/DDBJ databases">
        <authorList>
            <person name="Sun Q."/>
            <person name="Ohkuma M."/>
        </authorList>
    </citation>
    <scope>NUCLEOTIDE SEQUENCE</scope>
    <source>
        <strain evidence="8">JCM 4477</strain>
    </source>
</reference>
<reference evidence="8" key="1">
    <citation type="journal article" date="2014" name="Int. J. Syst. Evol. Microbiol.">
        <title>Complete genome sequence of Corynebacterium casei LMG S-19264T (=DSM 44701T), isolated from a smear-ripened cheese.</title>
        <authorList>
            <consortium name="US DOE Joint Genome Institute (JGI-PGF)"/>
            <person name="Walter F."/>
            <person name="Albersmeier A."/>
            <person name="Kalinowski J."/>
            <person name="Ruckert C."/>
        </authorList>
    </citation>
    <scope>NUCLEOTIDE SEQUENCE</scope>
    <source>
        <strain evidence="8">JCM 4477</strain>
    </source>
</reference>
<keyword evidence="4" id="KW-1015">Disulfide bond</keyword>
<dbReference type="PROSITE" id="PS51352">
    <property type="entry name" value="THIOREDOXIN_2"/>
    <property type="match status" value="1"/>
</dbReference>
<dbReference type="GO" id="GO:0016491">
    <property type="term" value="F:oxidoreductase activity"/>
    <property type="evidence" value="ECO:0007669"/>
    <property type="project" value="InterPro"/>
</dbReference>
<dbReference type="SUPFAM" id="SSF52833">
    <property type="entry name" value="Thioredoxin-like"/>
    <property type="match status" value="1"/>
</dbReference>
<dbReference type="Pfam" id="PF00578">
    <property type="entry name" value="AhpC-TSA"/>
    <property type="match status" value="1"/>
</dbReference>
<dbReference type="RefSeq" id="WP_190203249.1">
    <property type="nucleotide sequence ID" value="NZ_BNBI01000002.1"/>
</dbReference>
<dbReference type="Proteomes" id="UP000630718">
    <property type="component" value="Unassembled WGS sequence"/>
</dbReference>
<dbReference type="CDD" id="cd02966">
    <property type="entry name" value="TlpA_like_family"/>
    <property type="match status" value="1"/>
</dbReference>
<dbReference type="GO" id="GO:0030313">
    <property type="term" value="C:cell envelope"/>
    <property type="evidence" value="ECO:0007669"/>
    <property type="project" value="UniProtKB-SubCell"/>
</dbReference>
<comment type="subcellular location">
    <subcellularLocation>
        <location evidence="1">Cell envelope</location>
    </subcellularLocation>
</comment>
<dbReference type="PANTHER" id="PTHR42852">
    <property type="entry name" value="THIOL:DISULFIDE INTERCHANGE PROTEIN DSBE"/>
    <property type="match status" value="1"/>
</dbReference>
<keyword evidence="3" id="KW-0735">Signal-anchor</keyword>
<evidence type="ECO:0000256" key="2">
    <source>
        <dbReference type="ARBA" id="ARBA00022748"/>
    </source>
</evidence>
<proteinExistence type="predicted"/>
<dbReference type="InterPro" id="IPR036249">
    <property type="entry name" value="Thioredoxin-like_sf"/>
</dbReference>
<evidence type="ECO:0000256" key="6">
    <source>
        <dbReference type="SAM" id="SignalP"/>
    </source>
</evidence>
<gene>
    <name evidence="8" type="ORF">GCM10018772_14460</name>
</gene>
<keyword evidence="9" id="KW-1185">Reference proteome</keyword>
<evidence type="ECO:0000256" key="5">
    <source>
        <dbReference type="ARBA" id="ARBA00023284"/>
    </source>
</evidence>
<evidence type="ECO:0000313" key="8">
    <source>
        <dbReference type="EMBL" id="GHE91466.1"/>
    </source>
</evidence>
<feature type="domain" description="Thioredoxin" evidence="7">
    <location>
        <begin position="41"/>
        <end position="184"/>
    </location>
</feature>
<evidence type="ECO:0000256" key="4">
    <source>
        <dbReference type="ARBA" id="ARBA00023157"/>
    </source>
</evidence>
<feature type="signal peptide" evidence="6">
    <location>
        <begin position="1"/>
        <end position="22"/>
    </location>
</feature>
<feature type="chain" id="PRO_5038035601" description="Thioredoxin domain-containing protein" evidence="6">
    <location>
        <begin position="23"/>
        <end position="186"/>
    </location>
</feature>